<reference evidence="3" key="1">
    <citation type="submission" date="2023-07" db="EMBL/GenBank/DDBJ databases">
        <title>Sorghum-associated microbial communities from plants grown in Nebraska, USA.</title>
        <authorList>
            <person name="Schachtman D."/>
        </authorList>
    </citation>
    <scope>NUCLEOTIDE SEQUENCE</scope>
    <source>
        <strain evidence="3">DS3754</strain>
    </source>
</reference>
<feature type="chain" id="PRO_5043835486" evidence="1">
    <location>
        <begin position="25"/>
        <end position="285"/>
    </location>
</feature>
<accession>A0AAW8D8N6</accession>
<dbReference type="Pfam" id="PF04187">
    <property type="entry name" value="Cofac_haem_bdg"/>
    <property type="match status" value="1"/>
</dbReference>
<dbReference type="SUPFAM" id="SSF159501">
    <property type="entry name" value="EreA/ChaN-like"/>
    <property type="match status" value="1"/>
</dbReference>
<evidence type="ECO:0000313" key="3">
    <source>
        <dbReference type="EMBL" id="MDP9897651.1"/>
    </source>
</evidence>
<dbReference type="PROSITE" id="PS51257">
    <property type="entry name" value="PROKAR_LIPOPROTEIN"/>
    <property type="match status" value="1"/>
</dbReference>
<evidence type="ECO:0000256" key="1">
    <source>
        <dbReference type="SAM" id="SignalP"/>
    </source>
</evidence>
<dbReference type="InterPro" id="IPR007314">
    <property type="entry name" value="Cofac_haem-bd_dom"/>
</dbReference>
<dbReference type="Proteomes" id="UP001242045">
    <property type="component" value="Unassembled WGS sequence"/>
</dbReference>
<dbReference type="PIRSF" id="PIRSF020419">
    <property type="entry name" value="Fe_uptake_reg_CjrA_prd"/>
    <property type="match status" value="1"/>
</dbReference>
<dbReference type="RefSeq" id="WP_307687516.1">
    <property type="nucleotide sequence ID" value="NZ_JAUSRD010000032.1"/>
</dbReference>
<dbReference type="Gene3D" id="3.40.50.11550">
    <property type="match status" value="1"/>
</dbReference>
<dbReference type="EMBL" id="JAUSRD010000032">
    <property type="protein sequence ID" value="MDP9897651.1"/>
    <property type="molecule type" value="Genomic_DNA"/>
</dbReference>
<evidence type="ECO:0000313" key="4">
    <source>
        <dbReference type="Proteomes" id="UP001242045"/>
    </source>
</evidence>
<keyword evidence="1" id="KW-0732">Signal</keyword>
<protein>
    <submittedName>
        <fullName evidence="3">Iron-regulated protein</fullName>
    </submittedName>
</protein>
<feature type="signal peptide" evidence="1">
    <location>
        <begin position="1"/>
        <end position="24"/>
    </location>
</feature>
<sequence>MLFQRWPARAPRFLIPLLAAAALAACSPSRLFPPGPDAPVAKRVSALLPVDALLLGEQHDAPEHHAIERETVEALAARNQLAALALEMAEEGRSTAQLAPTASEAQVQTALGWSDKAWPWASYGPAVMAAVRAGVPVVGANLPRARMKDAMADVSLDVQLNGEAYTAQQDAVREGHCKLLPESQIIPMTRIQVGRDRAMAQTIVKSRQPGKTVLLIAGAGHTVRTLGVPQHLPDDVKVTSVRLLASATNTVEAGDYDKTWLTPPLLEKDYCAELRRPANKANAAS</sequence>
<dbReference type="Gene3D" id="1.10.8.760">
    <property type="entry name" value="Haem-binding uptake, Tiki superfamily, ChaN, domain 2"/>
    <property type="match status" value="1"/>
</dbReference>
<organism evidence="3 4">
    <name type="scientific">Variovorax boronicumulans</name>
    <dbReference type="NCBI Taxonomy" id="436515"/>
    <lineage>
        <taxon>Bacteria</taxon>
        <taxon>Pseudomonadati</taxon>
        <taxon>Pseudomonadota</taxon>
        <taxon>Betaproteobacteria</taxon>
        <taxon>Burkholderiales</taxon>
        <taxon>Comamonadaceae</taxon>
        <taxon>Variovorax</taxon>
    </lineage>
</organism>
<name>A0AAW8D8N6_9BURK</name>
<dbReference type="InterPro" id="IPR016773">
    <property type="entry name" value="Fe3_uptake_reg_CjrA_prd"/>
</dbReference>
<feature type="domain" description="Haem-binding uptake Tiki superfamily ChaN" evidence="2">
    <location>
        <begin position="48"/>
        <end position="232"/>
    </location>
</feature>
<dbReference type="AlphaFoldDB" id="A0AAW8D8N6"/>
<proteinExistence type="predicted"/>
<gene>
    <name evidence="3" type="ORF">J2W31_006799</name>
</gene>
<evidence type="ECO:0000259" key="2">
    <source>
        <dbReference type="Pfam" id="PF04187"/>
    </source>
</evidence>
<comment type="caution">
    <text evidence="3">The sequence shown here is derived from an EMBL/GenBank/DDBJ whole genome shotgun (WGS) entry which is preliminary data.</text>
</comment>
<dbReference type="CDD" id="cd14727">
    <property type="entry name" value="ChanN-like"/>
    <property type="match status" value="1"/>
</dbReference>